<evidence type="ECO:0000313" key="4">
    <source>
        <dbReference type="Proteomes" id="UP000886523"/>
    </source>
</evidence>
<comment type="caution">
    <text evidence="3">The sequence shown here is derived from an EMBL/GenBank/DDBJ whole genome shotgun (WGS) entry which is preliminary data.</text>
</comment>
<dbReference type="GO" id="GO:0019901">
    <property type="term" value="F:protein kinase binding"/>
    <property type="evidence" value="ECO:0007669"/>
    <property type="project" value="InterPro"/>
</dbReference>
<keyword evidence="4" id="KW-1185">Reference proteome</keyword>
<dbReference type="PANTHER" id="PTHR15615">
    <property type="match status" value="1"/>
</dbReference>
<name>A0A9P6DPZ1_9AGAM</name>
<dbReference type="PANTHER" id="PTHR15615:SF10">
    <property type="entry name" value="PHO85 CYCLIN-2-RELATED"/>
    <property type="match status" value="1"/>
</dbReference>
<keyword evidence="1" id="KW-0472">Membrane</keyword>
<dbReference type="CDD" id="cd20557">
    <property type="entry name" value="CYCLIN_ScPCL1-like"/>
    <property type="match status" value="1"/>
</dbReference>
<dbReference type="AlphaFoldDB" id="A0A9P6DPZ1"/>
<feature type="domain" description="Cyclin N-terminal" evidence="2">
    <location>
        <begin position="44"/>
        <end position="99"/>
    </location>
</feature>
<proteinExistence type="predicted"/>
<reference evidence="3" key="1">
    <citation type="journal article" date="2020" name="Nat. Commun.">
        <title>Large-scale genome sequencing of mycorrhizal fungi provides insights into the early evolution of symbiotic traits.</title>
        <authorList>
            <person name="Miyauchi S."/>
            <person name="Kiss E."/>
            <person name="Kuo A."/>
            <person name="Drula E."/>
            <person name="Kohler A."/>
            <person name="Sanchez-Garcia M."/>
            <person name="Morin E."/>
            <person name="Andreopoulos B."/>
            <person name="Barry K.W."/>
            <person name="Bonito G."/>
            <person name="Buee M."/>
            <person name="Carver A."/>
            <person name="Chen C."/>
            <person name="Cichocki N."/>
            <person name="Clum A."/>
            <person name="Culley D."/>
            <person name="Crous P.W."/>
            <person name="Fauchery L."/>
            <person name="Girlanda M."/>
            <person name="Hayes R.D."/>
            <person name="Keri Z."/>
            <person name="LaButti K."/>
            <person name="Lipzen A."/>
            <person name="Lombard V."/>
            <person name="Magnuson J."/>
            <person name="Maillard F."/>
            <person name="Murat C."/>
            <person name="Nolan M."/>
            <person name="Ohm R.A."/>
            <person name="Pangilinan J."/>
            <person name="Pereira M.F."/>
            <person name="Perotto S."/>
            <person name="Peter M."/>
            <person name="Pfister S."/>
            <person name="Riley R."/>
            <person name="Sitrit Y."/>
            <person name="Stielow J.B."/>
            <person name="Szollosi G."/>
            <person name="Zifcakova L."/>
            <person name="Stursova M."/>
            <person name="Spatafora J.W."/>
            <person name="Tedersoo L."/>
            <person name="Vaario L.M."/>
            <person name="Yamada A."/>
            <person name="Yan M."/>
            <person name="Wang P."/>
            <person name="Xu J."/>
            <person name="Bruns T."/>
            <person name="Baldrian P."/>
            <person name="Vilgalys R."/>
            <person name="Dunand C."/>
            <person name="Henrissat B."/>
            <person name="Grigoriev I.V."/>
            <person name="Hibbett D."/>
            <person name="Nagy L.G."/>
            <person name="Martin F.M."/>
        </authorList>
    </citation>
    <scope>NUCLEOTIDE SEQUENCE</scope>
    <source>
        <strain evidence="3">UP504</strain>
    </source>
</reference>
<evidence type="ECO:0000256" key="1">
    <source>
        <dbReference type="SAM" id="Phobius"/>
    </source>
</evidence>
<sequence>PTLESFITTTILCSGVQIPTLLGMLVLLQRVKNALPIGVRGTYCTFHRLFITTLMLASKSFNDRSPSNDLWSNFSGSVFTPAELLAMEREMLYRLDYAVTIRDEVAL</sequence>
<dbReference type="Proteomes" id="UP000886523">
    <property type="component" value="Unassembled WGS sequence"/>
</dbReference>
<dbReference type="SUPFAM" id="SSF47954">
    <property type="entry name" value="Cyclin-like"/>
    <property type="match status" value="1"/>
</dbReference>
<dbReference type="Pfam" id="PF00134">
    <property type="entry name" value="Cyclin_N"/>
    <property type="match status" value="1"/>
</dbReference>
<dbReference type="GO" id="GO:0016538">
    <property type="term" value="F:cyclin-dependent protein serine/threonine kinase regulator activity"/>
    <property type="evidence" value="ECO:0007669"/>
    <property type="project" value="TreeGrafter"/>
</dbReference>
<protein>
    <recommendedName>
        <fullName evidence="2">Cyclin N-terminal domain-containing protein</fullName>
    </recommendedName>
</protein>
<evidence type="ECO:0000313" key="3">
    <source>
        <dbReference type="EMBL" id="KAF9506828.1"/>
    </source>
</evidence>
<dbReference type="InterPro" id="IPR036915">
    <property type="entry name" value="Cyclin-like_sf"/>
</dbReference>
<dbReference type="InterPro" id="IPR013922">
    <property type="entry name" value="Cyclin_PHO80-like"/>
</dbReference>
<dbReference type="OrthoDB" id="10250320at2759"/>
<dbReference type="Gene3D" id="1.10.472.10">
    <property type="entry name" value="Cyclin-like"/>
    <property type="match status" value="1"/>
</dbReference>
<feature type="non-terminal residue" evidence="3">
    <location>
        <position position="1"/>
    </location>
</feature>
<keyword evidence="1" id="KW-0812">Transmembrane</keyword>
<keyword evidence="1" id="KW-1133">Transmembrane helix</keyword>
<accession>A0A9P6DPZ1</accession>
<dbReference type="EMBL" id="MU129098">
    <property type="protein sequence ID" value="KAF9506828.1"/>
    <property type="molecule type" value="Genomic_DNA"/>
</dbReference>
<feature type="non-terminal residue" evidence="3">
    <location>
        <position position="107"/>
    </location>
</feature>
<feature type="transmembrane region" description="Helical" evidence="1">
    <location>
        <begin position="6"/>
        <end position="28"/>
    </location>
</feature>
<dbReference type="GO" id="GO:0005634">
    <property type="term" value="C:nucleus"/>
    <property type="evidence" value="ECO:0007669"/>
    <property type="project" value="TreeGrafter"/>
</dbReference>
<organism evidence="3 4">
    <name type="scientific">Hydnum rufescens UP504</name>
    <dbReference type="NCBI Taxonomy" id="1448309"/>
    <lineage>
        <taxon>Eukaryota</taxon>
        <taxon>Fungi</taxon>
        <taxon>Dikarya</taxon>
        <taxon>Basidiomycota</taxon>
        <taxon>Agaricomycotina</taxon>
        <taxon>Agaricomycetes</taxon>
        <taxon>Cantharellales</taxon>
        <taxon>Hydnaceae</taxon>
        <taxon>Hydnum</taxon>
    </lineage>
</organism>
<evidence type="ECO:0000259" key="2">
    <source>
        <dbReference type="Pfam" id="PF00134"/>
    </source>
</evidence>
<dbReference type="GO" id="GO:0000307">
    <property type="term" value="C:cyclin-dependent protein kinase holoenzyme complex"/>
    <property type="evidence" value="ECO:0007669"/>
    <property type="project" value="TreeGrafter"/>
</dbReference>
<gene>
    <name evidence="3" type="ORF">BS47DRAFT_1271631</name>
</gene>
<dbReference type="InterPro" id="IPR006671">
    <property type="entry name" value="Cyclin_N"/>
</dbReference>